<keyword evidence="1" id="KW-0472">Membrane</keyword>
<organism evidence="2 3">
    <name type="scientific">Lactuca saligna</name>
    <name type="common">Willowleaf lettuce</name>
    <dbReference type="NCBI Taxonomy" id="75948"/>
    <lineage>
        <taxon>Eukaryota</taxon>
        <taxon>Viridiplantae</taxon>
        <taxon>Streptophyta</taxon>
        <taxon>Embryophyta</taxon>
        <taxon>Tracheophyta</taxon>
        <taxon>Spermatophyta</taxon>
        <taxon>Magnoliopsida</taxon>
        <taxon>eudicotyledons</taxon>
        <taxon>Gunneridae</taxon>
        <taxon>Pentapetalae</taxon>
        <taxon>asterids</taxon>
        <taxon>campanulids</taxon>
        <taxon>Asterales</taxon>
        <taxon>Asteraceae</taxon>
        <taxon>Cichorioideae</taxon>
        <taxon>Cichorieae</taxon>
        <taxon>Lactucinae</taxon>
        <taxon>Lactuca</taxon>
    </lineage>
</organism>
<sequence>MKSAARVLHRAAVRGLKRFFSKNKQHLRKQRCILDIIPNQYKNSGIEDFVNYIRSYPFAMHLEIFLSHYTLSMYVSSIILALLTPMLKPLPKQLETNILGLLSMQHLLDLPYVFPNQKMTLRLLLRKNVSLSDPY</sequence>
<keyword evidence="3" id="KW-1185">Reference proteome</keyword>
<dbReference type="AlphaFoldDB" id="A0AA36E028"/>
<gene>
    <name evidence="2" type="ORF">LSALG_LOCUS17204</name>
</gene>
<evidence type="ECO:0000313" key="3">
    <source>
        <dbReference type="Proteomes" id="UP001177003"/>
    </source>
</evidence>
<evidence type="ECO:0000313" key="2">
    <source>
        <dbReference type="EMBL" id="CAI9277270.1"/>
    </source>
</evidence>
<dbReference type="EMBL" id="OX465079">
    <property type="protein sequence ID" value="CAI9277270.1"/>
    <property type="molecule type" value="Genomic_DNA"/>
</dbReference>
<name>A0AA36E028_LACSI</name>
<feature type="transmembrane region" description="Helical" evidence="1">
    <location>
        <begin position="64"/>
        <end position="84"/>
    </location>
</feature>
<proteinExistence type="predicted"/>
<accession>A0AA36E028</accession>
<dbReference type="Proteomes" id="UP001177003">
    <property type="component" value="Chromosome 3"/>
</dbReference>
<keyword evidence="1" id="KW-0812">Transmembrane</keyword>
<protein>
    <submittedName>
        <fullName evidence="2">Uncharacterized protein</fullName>
    </submittedName>
</protein>
<keyword evidence="1" id="KW-1133">Transmembrane helix</keyword>
<reference evidence="2" key="1">
    <citation type="submission" date="2023-04" db="EMBL/GenBank/DDBJ databases">
        <authorList>
            <person name="Vijverberg K."/>
            <person name="Xiong W."/>
            <person name="Schranz E."/>
        </authorList>
    </citation>
    <scope>NUCLEOTIDE SEQUENCE</scope>
</reference>
<evidence type="ECO:0000256" key="1">
    <source>
        <dbReference type="SAM" id="Phobius"/>
    </source>
</evidence>